<name>A0AAN8QCX2_9TELE</name>
<dbReference type="AlphaFoldDB" id="A0AAN8QCX2"/>
<organism evidence="2 3">
    <name type="scientific">Coregonus suidteri</name>
    <dbReference type="NCBI Taxonomy" id="861788"/>
    <lineage>
        <taxon>Eukaryota</taxon>
        <taxon>Metazoa</taxon>
        <taxon>Chordata</taxon>
        <taxon>Craniata</taxon>
        <taxon>Vertebrata</taxon>
        <taxon>Euteleostomi</taxon>
        <taxon>Actinopterygii</taxon>
        <taxon>Neopterygii</taxon>
        <taxon>Teleostei</taxon>
        <taxon>Protacanthopterygii</taxon>
        <taxon>Salmoniformes</taxon>
        <taxon>Salmonidae</taxon>
        <taxon>Coregoninae</taxon>
        <taxon>Coregonus</taxon>
    </lineage>
</organism>
<evidence type="ECO:0000313" key="2">
    <source>
        <dbReference type="EMBL" id="KAK6295176.1"/>
    </source>
</evidence>
<keyword evidence="3" id="KW-1185">Reference proteome</keyword>
<feature type="domain" description="BROMI C-terminal Rab TBC-like" evidence="1">
    <location>
        <begin position="1"/>
        <end position="74"/>
    </location>
</feature>
<proteinExistence type="predicted"/>
<gene>
    <name evidence="2" type="ORF">J4Q44_G00344020</name>
</gene>
<protein>
    <recommendedName>
        <fullName evidence="1">BROMI C-terminal Rab TBC-like domain-containing protein</fullName>
    </recommendedName>
</protein>
<evidence type="ECO:0000313" key="3">
    <source>
        <dbReference type="Proteomes" id="UP001356427"/>
    </source>
</evidence>
<sequence length="93" mass="10198">MCCNLDSLLLLESQYNISDMLVQCQMDNITVPSSGEGDFIIDGLSVERNHILVRMSVIGGPSERRLPPRALQKFSAFLLTLLGLTSSRGSPDD</sequence>
<dbReference type="InterPro" id="IPR055392">
    <property type="entry name" value="BROMI_C"/>
</dbReference>
<comment type="caution">
    <text evidence="2">The sequence shown here is derived from an EMBL/GenBank/DDBJ whole genome shotgun (WGS) entry which is preliminary data.</text>
</comment>
<evidence type="ECO:0000259" key="1">
    <source>
        <dbReference type="Pfam" id="PF23440"/>
    </source>
</evidence>
<reference evidence="2 3" key="1">
    <citation type="submission" date="2021-04" db="EMBL/GenBank/DDBJ databases">
        <authorList>
            <person name="De Guttry C."/>
            <person name="Zahm M."/>
            <person name="Klopp C."/>
            <person name="Cabau C."/>
            <person name="Louis A."/>
            <person name="Berthelot C."/>
            <person name="Parey E."/>
            <person name="Roest Crollius H."/>
            <person name="Montfort J."/>
            <person name="Robinson-Rechavi M."/>
            <person name="Bucao C."/>
            <person name="Bouchez O."/>
            <person name="Gislard M."/>
            <person name="Lluch J."/>
            <person name="Milhes M."/>
            <person name="Lampietro C."/>
            <person name="Lopez Roques C."/>
            <person name="Donnadieu C."/>
            <person name="Braasch I."/>
            <person name="Desvignes T."/>
            <person name="Postlethwait J."/>
            <person name="Bobe J."/>
            <person name="Wedekind C."/>
            <person name="Guiguen Y."/>
        </authorList>
    </citation>
    <scope>NUCLEOTIDE SEQUENCE [LARGE SCALE GENOMIC DNA]</scope>
    <source>
        <strain evidence="2">Cs_M1</strain>
        <tissue evidence="2">Blood</tissue>
    </source>
</reference>
<dbReference type="EMBL" id="JAGTTL010000034">
    <property type="protein sequence ID" value="KAK6295176.1"/>
    <property type="molecule type" value="Genomic_DNA"/>
</dbReference>
<dbReference type="Proteomes" id="UP001356427">
    <property type="component" value="Unassembled WGS sequence"/>
</dbReference>
<dbReference type="Pfam" id="PF23440">
    <property type="entry name" value="BROMI_C"/>
    <property type="match status" value="1"/>
</dbReference>
<accession>A0AAN8QCX2</accession>